<proteinExistence type="predicted"/>
<feature type="signal peptide" evidence="1">
    <location>
        <begin position="1"/>
        <end position="17"/>
    </location>
</feature>
<reference evidence="2" key="1">
    <citation type="submission" date="2019-11" db="EMBL/GenBank/DDBJ databases">
        <authorList>
            <person name="Liu Y."/>
            <person name="Hou J."/>
            <person name="Li T.-Q."/>
            <person name="Guan C.-H."/>
            <person name="Wu X."/>
            <person name="Wu H.-Z."/>
            <person name="Ling F."/>
            <person name="Zhang R."/>
            <person name="Shi X.-G."/>
            <person name="Ren J.-P."/>
            <person name="Chen E.-F."/>
            <person name="Sun J.-M."/>
        </authorList>
    </citation>
    <scope>NUCLEOTIDE SEQUENCE</scope>
    <source>
        <strain evidence="2">Adult_tree_wgs_1</strain>
        <tissue evidence="2">Leaves</tissue>
    </source>
</reference>
<dbReference type="Proteomes" id="UP000626092">
    <property type="component" value="Unassembled WGS sequence"/>
</dbReference>
<gene>
    <name evidence="2" type="ORF">RHSIM_Rhsim11G0181900</name>
</gene>
<keyword evidence="3" id="KW-1185">Reference proteome</keyword>
<evidence type="ECO:0000313" key="2">
    <source>
        <dbReference type="EMBL" id="KAF7126292.1"/>
    </source>
</evidence>
<protein>
    <submittedName>
        <fullName evidence="2">Uncharacterized protein</fullName>
    </submittedName>
</protein>
<dbReference type="AlphaFoldDB" id="A0A834L9R0"/>
<name>A0A834L9R0_RHOSS</name>
<evidence type="ECO:0000313" key="3">
    <source>
        <dbReference type="Proteomes" id="UP000626092"/>
    </source>
</evidence>
<comment type="caution">
    <text evidence="2">The sequence shown here is derived from an EMBL/GenBank/DDBJ whole genome shotgun (WGS) entry which is preliminary data.</text>
</comment>
<dbReference type="OrthoDB" id="966118at2759"/>
<keyword evidence="1" id="KW-0732">Signal</keyword>
<feature type="chain" id="PRO_5032953948" evidence="1">
    <location>
        <begin position="18"/>
        <end position="205"/>
    </location>
</feature>
<dbReference type="EMBL" id="WJXA01000011">
    <property type="protein sequence ID" value="KAF7126292.1"/>
    <property type="molecule type" value="Genomic_DNA"/>
</dbReference>
<evidence type="ECO:0000256" key="1">
    <source>
        <dbReference type="SAM" id="SignalP"/>
    </source>
</evidence>
<sequence length="205" mass="22484">MLSDNLIIVTAWPLLRATTVAPSVVSTNRVRTRKLTLIHIGSSCNAHGPFALLTYKVAGHSSIDIALDFLTAFTLGDGLMPNPSMIPARSERKCGSSFCYKCGEKVYAHRCNCKDKANDEDTTNNEDTAASITEYVQFKNEEERVAGIKCPGSNCDKLLDPFTCPALVPPEVSYRCYCPNRVCSAVVVTGEGVWRDREEVDVSQL</sequence>
<accession>A0A834L9R0</accession>
<organism evidence="2 3">
    <name type="scientific">Rhododendron simsii</name>
    <name type="common">Sims's rhododendron</name>
    <dbReference type="NCBI Taxonomy" id="118357"/>
    <lineage>
        <taxon>Eukaryota</taxon>
        <taxon>Viridiplantae</taxon>
        <taxon>Streptophyta</taxon>
        <taxon>Embryophyta</taxon>
        <taxon>Tracheophyta</taxon>
        <taxon>Spermatophyta</taxon>
        <taxon>Magnoliopsida</taxon>
        <taxon>eudicotyledons</taxon>
        <taxon>Gunneridae</taxon>
        <taxon>Pentapetalae</taxon>
        <taxon>asterids</taxon>
        <taxon>Ericales</taxon>
        <taxon>Ericaceae</taxon>
        <taxon>Ericoideae</taxon>
        <taxon>Rhodoreae</taxon>
        <taxon>Rhododendron</taxon>
    </lineage>
</organism>